<feature type="compositionally biased region" description="Basic and acidic residues" evidence="1">
    <location>
        <begin position="145"/>
        <end position="163"/>
    </location>
</feature>
<dbReference type="Proteomes" id="UP000615446">
    <property type="component" value="Unassembled WGS sequence"/>
</dbReference>
<proteinExistence type="predicted"/>
<protein>
    <submittedName>
        <fullName evidence="2">Uncharacterized protein</fullName>
    </submittedName>
</protein>
<evidence type="ECO:0000313" key="3">
    <source>
        <dbReference type="Proteomes" id="UP000615446"/>
    </source>
</evidence>
<evidence type="ECO:0000313" key="2">
    <source>
        <dbReference type="EMBL" id="GES85210.1"/>
    </source>
</evidence>
<feature type="region of interest" description="Disordered" evidence="1">
    <location>
        <begin position="81"/>
        <end position="206"/>
    </location>
</feature>
<comment type="caution">
    <text evidence="2">The sequence shown here is derived from an EMBL/GenBank/DDBJ whole genome shotgun (WGS) entry which is preliminary data.</text>
</comment>
<sequence length="237" mass="27765">MIKEWDHIIKKEEMDGIIKEIVTKYRAAFVKLVVINRKQKMIAFFKNEDTLLKVIGKSVTKDFLDQWTMRIQDDRFTTNVVKKDKKEKSRKKNKKETIQNGKRKEKSKDTTENEKRDTQSNDEVMDCSSSDKEVSSLMQQTRSSKTNDFDYKLANEVQTKEPEQAPPMKEGASTRDSDDFEQYLDAQENIERSMTPENPPSTSKVIRTITIQESIDFDTIYKKVAAKEMEQRKNQQT</sequence>
<dbReference type="AlphaFoldDB" id="A0A8H3LF63"/>
<dbReference type="EMBL" id="BLAL01000089">
    <property type="protein sequence ID" value="GES85210.1"/>
    <property type="molecule type" value="Genomic_DNA"/>
</dbReference>
<feature type="compositionally biased region" description="Basic and acidic residues" evidence="1">
    <location>
        <begin position="106"/>
        <end position="119"/>
    </location>
</feature>
<organism evidence="2 3">
    <name type="scientific">Rhizophagus clarus</name>
    <dbReference type="NCBI Taxonomy" id="94130"/>
    <lineage>
        <taxon>Eukaryota</taxon>
        <taxon>Fungi</taxon>
        <taxon>Fungi incertae sedis</taxon>
        <taxon>Mucoromycota</taxon>
        <taxon>Glomeromycotina</taxon>
        <taxon>Glomeromycetes</taxon>
        <taxon>Glomerales</taxon>
        <taxon>Glomeraceae</taxon>
        <taxon>Rhizophagus</taxon>
    </lineage>
</organism>
<name>A0A8H3LF63_9GLOM</name>
<gene>
    <name evidence="2" type="ORF">RCL2_001229500</name>
</gene>
<accession>A0A8H3LF63</accession>
<reference evidence="2" key="1">
    <citation type="submission" date="2019-10" db="EMBL/GenBank/DDBJ databases">
        <title>Conservation and host-specific expression of non-tandemly repeated heterogenous ribosome RNA gene in arbuscular mycorrhizal fungi.</title>
        <authorList>
            <person name="Maeda T."/>
            <person name="Kobayashi Y."/>
            <person name="Nakagawa T."/>
            <person name="Ezawa T."/>
            <person name="Yamaguchi K."/>
            <person name="Bino T."/>
            <person name="Nishimoto Y."/>
            <person name="Shigenobu S."/>
            <person name="Kawaguchi M."/>
        </authorList>
    </citation>
    <scope>NUCLEOTIDE SEQUENCE</scope>
    <source>
        <strain evidence="2">HR1</strain>
    </source>
</reference>
<evidence type="ECO:0000256" key="1">
    <source>
        <dbReference type="SAM" id="MobiDB-lite"/>
    </source>
</evidence>